<name>A0A2P2N074_RHIMU</name>
<reference evidence="1" key="1">
    <citation type="submission" date="2018-02" db="EMBL/GenBank/DDBJ databases">
        <title>Rhizophora mucronata_Transcriptome.</title>
        <authorList>
            <person name="Meera S.P."/>
            <person name="Sreeshan A."/>
            <person name="Augustine A."/>
        </authorList>
    </citation>
    <scope>NUCLEOTIDE SEQUENCE</scope>
    <source>
        <tissue evidence="1">Leaf</tissue>
    </source>
</reference>
<evidence type="ECO:0000313" key="1">
    <source>
        <dbReference type="EMBL" id="MBX35879.1"/>
    </source>
</evidence>
<organism evidence="1">
    <name type="scientific">Rhizophora mucronata</name>
    <name type="common">Asiatic mangrove</name>
    <dbReference type="NCBI Taxonomy" id="61149"/>
    <lineage>
        <taxon>Eukaryota</taxon>
        <taxon>Viridiplantae</taxon>
        <taxon>Streptophyta</taxon>
        <taxon>Embryophyta</taxon>
        <taxon>Tracheophyta</taxon>
        <taxon>Spermatophyta</taxon>
        <taxon>Magnoliopsida</taxon>
        <taxon>eudicotyledons</taxon>
        <taxon>Gunneridae</taxon>
        <taxon>Pentapetalae</taxon>
        <taxon>rosids</taxon>
        <taxon>fabids</taxon>
        <taxon>Malpighiales</taxon>
        <taxon>Rhizophoraceae</taxon>
        <taxon>Rhizophora</taxon>
    </lineage>
</organism>
<protein>
    <submittedName>
        <fullName evidence="1">Uncharacterized protein</fullName>
    </submittedName>
</protein>
<accession>A0A2P2N074</accession>
<proteinExistence type="predicted"/>
<sequence>MYAWLGIFDVLWIDLLSMLMKFYNLQRVAIDVYLEIQLVDVLVTLFSFPLFDQILKKCSWNIETMGHCDL</sequence>
<dbReference type="EMBL" id="GGEC01055395">
    <property type="protein sequence ID" value="MBX35879.1"/>
    <property type="molecule type" value="Transcribed_RNA"/>
</dbReference>
<dbReference type="AlphaFoldDB" id="A0A2P2N074"/>